<dbReference type="InterPro" id="IPR036328">
    <property type="entry name" value="MliC_sf"/>
</dbReference>
<reference evidence="7 8" key="1">
    <citation type="submission" date="2016-10" db="EMBL/GenBank/DDBJ databases">
        <authorList>
            <person name="de Groot N.N."/>
        </authorList>
    </citation>
    <scope>NUCLEOTIDE SEQUENCE [LARGE SCALE GENOMIC DNA]</scope>
    <source>
        <strain evidence="7 8">DSM 17862</strain>
    </source>
</reference>
<dbReference type="STRING" id="364199.SAMN04489858_11629"/>
<evidence type="ECO:0000313" key="7">
    <source>
        <dbReference type="EMBL" id="SET95424.1"/>
    </source>
</evidence>
<keyword evidence="1 5" id="KW-0732">Signal</keyword>
<dbReference type="Gene3D" id="2.40.128.200">
    <property type="match status" value="1"/>
</dbReference>
<feature type="chain" id="PRO_5011772554" evidence="5">
    <location>
        <begin position="27"/>
        <end position="122"/>
    </location>
</feature>
<feature type="signal peptide" evidence="5">
    <location>
        <begin position="1"/>
        <end position="26"/>
    </location>
</feature>
<evidence type="ECO:0000256" key="4">
    <source>
        <dbReference type="ARBA" id="ARBA00023288"/>
    </source>
</evidence>
<dbReference type="RefSeq" id="WP_175479943.1">
    <property type="nucleotide sequence ID" value="NZ_FOHO01000016.1"/>
</dbReference>
<keyword evidence="4" id="KW-0449">Lipoprotein</keyword>
<dbReference type="Proteomes" id="UP000199180">
    <property type="component" value="Unassembled WGS sequence"/>
</dbReference>
<name>A0A1I0IH74_9RHOB</name>
<dbReference type="Pfam" id="PF09864">
    <property type="entry name" value="MliC"/>
    <property type="match status" value="1"/>
</dbReference>
<gene>
    <name evidence="7" type="ORF">SAMN04489858_11629</name>
</gene>
<dbReference type="AlphaFoldDB" id="A0A1I0IH74"/>
<dbReference type="SUPFAM" id="SSF141488">
    <property type="entry name" value="YdhA-like"/>
    <property type="match status" value="1"/>
</dbReference>
<dbReference type="InterPro" id="IPR018660">
    <property type="entry name" value="MliC"/>
</dbReference>
<evidence type="ECO:0000256" key="1">
    <source>
        <dbReference type="ARBA" id="ARBA00022729"/>
    </source>
</evidence>
<proteinExistence type="predicted"/>
<sequence length="122" mass="13139">MRLNRKPFPMLRIALSLCISAMPVHAGIGLSIPLDPTAQVTSATYGCDGGDPFTVQFINDQDNNLALLPVDGSSRIFVNVIAASGARYVSGAYEWWIKGDQATLTTLTSGNQRHCSRLPTTD</sequence>
<evidence type="ECO:0000259" key="6">
    <source>
        <dbReference type="Pfam" id="PF09864"/>
    </source>
</evidence>
<keyword evidence="2" id="KW-0472">Membrane</keyword>
<evidence type="ECO:0000256" key="5">
    <source>
        <dbReference type="SAM" id="SignalP"/>
    </source>
</evidence>
<feature type="domain" description="C-type lysozyme inhibitor" evidence="6">
    <location>
        <begin position="45"/>
        <end position="108"/>
    </location>
</feature>
<evidence type="ECO:0000256" key="3">
    <source>
        <dbReference type="ARBA" id="ARBA00023139"/>
    </source>
</evidence>
<keyword evidence="3" id="KW-0564">Palmitate</keyword>
<accession>A0A1I0IH74</accession>
<protein>
    <submittedName>
        <fullName evidence="7">Membrane-bound inhibitor of C-type lysozyme</fullName>
    </submittedName>
</protein>
<organism evidence="7 8">
    <name type="scientific">Paracoccus homiensis</name>
    <dbReference type="NCBI Taxonomy" id="364199"/>
    <lineage>
        <taxon>Bacteria</taxon>
        <taxon>Pseudomonadati</taxon>
        <taxon>Pseudomonadota</taxon>
        <taxon>Alphaproteobacteria</taxon>
        <taxon>Rhodobacterales</taxon>
        <taxon>Paracoccaceae</taxon>
        <taxon>Paracoccus</taxon>
    </lineage>
</organism>
<dbReference type="EMBL" id="FOHO01000016">
    <property type="protein sequence ID" value="SET95424.1"/>
    <property type="molecule type" value="Genomic_DNA"/>
</dbReference>
<keyword evidence="8" id="KW-1185">Reference proteome</keyword>
<evidence type="ECO:0000313" key="8">
    <source>
        <dbReference type="Proteomes" id="UP000199180"/>
    </source>
</evidence>
<evidence type="ECO:0000256" key="2">
    <source>
        <dbReference type="ARBA" id="ARBA00023136"/>
    </source>
</evidence>